<evidence type="ECO:0000256" key="8">
    <source>
        <dbReference type="ARBA" id="ARBA00047899"/>
    </source>
</evidence>
<keyword evidence="6" id="KW-0418">Kinase</keyword>
<feature type="non-terminal residue" evidence="12">
    <location>
        <position position="56"/>
    </location>
</feature>
<keyword evidence="13" id="KW-1185">Reference proteome</keyword>
<proteinExistence type="inferred from homology"/>
<evidence type="ECO:0000259" key="11">
    <source>
        <dbReference type="PROSITE" id="PS50011"/>
    </source>
</evidence>
<evidence type="ECO:0000256" key="2">
    <source>
        <dbReference type="ARBA" id="ARBA00012513"/>
    </source>
</evidence>
<evidence type="ECO:0000313" key="12">
    <source>
        <dbReference type="EMBL" id="KAL0198518.1"/>
    </source>
</evidence>
<feature type="transmembrane region" description="Helical" evidence="10">
    <location>
        <begin position="18"/>
        <end position="35"/>
    </location>
</feature>
<evidence type="ECO:0000313" key="13">
    <source>
        <dbReference type="Proteomes" id="UP001529510"/>
    </source>
</evidence>
<evidence type="ECO:0000256" key="7">
    <source>
        <dbReference type="ARBA" id="ARBA00022840"/>
    </source>
</evidence>
<keyword evidence="5" id="KW-0547">Nucleotide-binding</keyword>
<evidence type="ECO:0000256" key="3">
    <source>
        <dbReference type="ARBA" id="ARBA00022527"/>
    </source>
</evidence>
<name>A0ABD0RJ05_CIRMR</name>
<comment type="catalytic activity">
    <reaction evidence="9">
        <text>L-seryl-[protein] + ATP = O-phospho-L-seryl-[protein] + ADP + H(+)</text>
        <dbReference type="Rhea" id="RHEA:17989"/>
        <dbReference type="Rhea" id="RHEA-COMP:9863"/>
        <dbReference type="Rhea" id="RHEA-COMP:11604"/>
        <dbReference type="ChEBI" id="CHEBI:15378"/>
        <dbReference type="ChEBI" id="CHEBI:29999"/>
        <dbReference type="ChEBI" id="CHEBI:30616"/>
        <dbReference type="ChEBI" id="CHEBI:83421"/>
        <dbReference type="ChEBI" id="CHEBI:456216"/>
        <dbReference type="EC" id="2.7.11.1"/>
    </reaction>
</comment>
<keyword evidence="3" id="KW-0723">Serine/threonine-protein kinase</keyword>
<gene>
    <name evidence="12" type="ORF">M9458_007058</name>
</gene>
<keyword evidence="10" id="KW-0812">Transmembrane</keyword>
<dbReference type="InterPro" id="IPR011009">
    <property type="entry name" value="Kinase-like_dom_sf"/>
</dbReference>
<comment type="catalytic activity">
    <reaction evidence="8">
        <text>L-threonyl-[protein] + ATP = O-phospho-L-threonyl-[protein] + ADP + H(+)</text>
        <dbReference type="Rhea" id="RHEA:46608"/>
        <dbReference type="Rhea" id="RHEA-COMP:11060"/>
        <dbReference type="Rhea" id="RHEA-COMP:11605"/>
        <dbReference type="ChEBI" id="CHEBI:15378"/>
        <dbReference type="ChEBI" id="CHEBI:30013"/>
        <dbReference type="ChEBI" id="CHEBI:30616"/>
        <dbReference type="ChEBI" id="CHEBI:61977"/>
        <dbReference type="ChEBI" id="CHEBI:456216"/>
        <dbReference type="EC" id="2.7.11.1"/>
    </reaction>
</comment>
<organism evidence="12 13">
    <name type="scientific">Cirrhinus mrigala</name>
    <name type="common">Mrigala</name>
    <dbReference type="NCBI Taxonomy" id="683832"/>
    <lineage>
        <taxon>Eukaryota</taxon>
        <taxon>Metazoa</taxon>
        <taxon>Chordata</taxon>
        <taxon>Craniata</taxon>
        <taxon>Vertebrata</taxon>
        <taxon>Euteleostomi</taxon>
        <taxon>Actinopterygii</taxon>
        <taxon>Neopterygii</taxon>
        <taxon>Teleostei</taxon>
        <taxon>Ostariophysi</taxon>
        <taxon>Cypriniformes</taxon>
        <taxon>Cyprinidae</taxon>
        <taxon>Labeoninae</taxon>
        <taxon>Labeonini</taxon>
        <taxon>Cirrhinus</taxon>
    </lineage>
</organism>
<dbReference type="InterPro" id="IPR051138">
    <property type="entry name" value="PIM_Ser/Thr_kinase"/>
</dbReference>
<comment type="caution">
    <text evidence="12">The sequence shown here is derived from an EMBL/GenBank/DDBJ whole genome shotgun (WGS) entry which is preliminary data.</text>
</comment>
<dbReference type="AlphaFoldDB" id="A0ABD0RJ05"/>
<dbReference type="EMBL" id="JAMKFB020000003">
    <property type="protein sequence ID" value="KAL0198518.1"/>
    <property type="molecule type" value="Genomic_DNA"/>
</dbReference>
<keyword evidence="10" id="KW-0472">Membrane</keyword>
<dbReference type="GO" id="GO:0004674">
    <property type="term" value="F:protein serine/threonine kinase activity"/>
    <property type="evidence" value="ECO:0007669"/>
    <property type="project" value="UniProtKB-KW"/>
</dbReference>
<sequence>DYRPPEYVFIGKYHGEPATVWSLGILLFVMLTWKFPKKRDMRMINDKIWTKHGLSQ</sequence>
<dbReference type="Proteomes" id="UP001529510">
    <property type="component" value="Unassembled WGS sequence"/>
</dbReference>
<dbReference type="InterPro" id="IPR000719">
    <property type="entry name" value="Prot_kinase_dom"/>
</dbReference>
<evidence type="ECO:0000256" key="5">
    <source>
        <dbReference type="ARBA" id="ARBA00022741"/>
    </source>
</evidence>
<feature type="domain" description="Protein kinase" evidence="11">
    <location>
        <begin position="1"/>
        <end position="56"/>
    </location>
</feature>
<keyword evidence="10" id="KW-1133">Transmembrane helix</keyword>
<protein>
    <recommendedName>
        <fullName evidence="2">non-specific serine/threonine protein kinase</fullName>
        <ecNumber evidence="2">2.7.11.1</ecNumber>
    </recommendedName>
</protein>
<dbReference type="PANTHER" id="PTHR22984:SF11">
    <property type="entry name" value="AURORA KINASE-RELATED"/>
    <property type="match status" value="1"/>
</dbReference>
<dbReference type="PROSITE" id="PS50011">
    <property type="entry name" value="PROTEIN_KINASE_DOM"/>
    <property type="match status" value="1"/>
</dbReference>
<dbReference type="EC" id="2.7.11.1" evidence="2"/>
<keyword evidence="4" id="KW-0808">Transferase</keyword>
<dbReference type="PANTHER" id="PTHR22984">
    <property type="entry name" value="SERINE/THREONINE-PROTEIN KINASE PIM"/>
    <property type="match status" value="1"/>
</dbReference>
<evidence type="ECO:0000256" key="10">
    <source>
        <dbReference type="SAM" id="Phobius"/>
    </source>
</evidence>
<dbReference type="SUPFAM" id="SSF56112">
    <property type="entry name" value="Protein kinase-like (PK-like)"/>
    <property type="match status" value="1"/>
</dbReference>
<comment type="similarity">
    <text evidence="1">Belongs to the protein kinase superfamily. CAMK Ser/Thr protein kinase family. PIM subfamily.</text>
</comment>
<evidence type="ECO:0000256" key="6">
    <source>
        <dbReference type="ARBA" id="ARBA00022777"/>
    </source>
</evidence>
<evidence type="ECO:0000256" key="4">
    <source>
        <dbReference type="ARBA" id="ARBA00022679"/>
    </source>
</evidence>
<evidence type="ECO:0000256" key="9">
    <source>
        <dbReference type="ARBA" id="ARBA00048679"/>
    </source>
</evidence>
<feature type="non-terminal residue" evidence="12">
    <location>
        <position position="1"/>
    </location>
</feature>
<dbReference type="GO" id="GO:0005524">
    <property type="term" value="F:ATP binding"/>
    <property type="evidence" value="ECO:0007669"/>
    <property type="project" value="UniProtKB-KW"/>
</dbReference>
<dbReference type="Gene3D" id="1.10.510.10">
    <property type="entry name" value="Transferase(Phosphotransferase) domain 1"/>
    <property type="match status" value="1"/>
</dbReference>
<reference evidence="12 13" key="1">
    <citation type="submission" date="2024-05" db="EMBL/GenBank/DDBJ databases">
        <title>Genome sequencing and assembly of Indian major carp, Cirrhinus mrigala (Hamilton, 1822).</title>
        <authorList>
            <person name="Mohindra V."/>
            <person name="Chowdhury L.M."/>
            <person name="Lal K."/>
            <person name="Jena J.K."/>
        </authorList>
    </citation>
    <scope>NUCLEOTIDE SEQUENCE [LARGE SCALE GENOMIC DNA]</scope>
    <source>
        <strain evidence="12">CM1030</strain>
        <tissue evidence="12">Blood</tissue>
    </source>
</reference>
<evidence type="ECO:0000256" key="1">
    <source>
        <dbReference type="ARBA" id="ARBA00005505"/>
    </source>
</evidence>
<accession>A0ABD0RJ05</accession>
<keyword evidence="7" id="KW-0067">ATP-binding</keyword>